<protein>
    <submittedName>
        <fullName evidence="1">Uncharacterized protein</fullName>
    </submittedName>
</protein>
<sequence>MAEVFLIILVVLGTIFFVSHRKEKKRQKELVAAELQQVTKTAEEDVT</sequence>
<name>A0ABN2C5T6_9MICO</name>
<evidence type="ECO:0000313" key="1">
    <source>
        <dbReference type="EMBL" id="GAA1551781.1"/>
    </source>
</evidence>
<gene>
    <name evidence="1" type="ORF">GCM10009691_27920</name>
</gene>
<dbReference type="EMBL" id="BAAALY010000012">
    <property type="protein sequence ID" value="GAA1551781.1"/>
    <property type="molecule type" value="Genomic_DNA"/>
</dbReference>
<evidence type="ECO:0000313" key="2">
    <source>
        <dbReference type="Proteomes" id="UP001501791"/>
    </source>
</evidence>
<comment type="caution">
    <text evidence="1">The sequence shown here is derived from an EMBL/GenBank/DDBJ whole genome shotgun (WGS) entry which is preliminary data.</text>
</comment>
<organism evidence="1 2">
    <name type="scientific">Brevibacterium picturae</name>
    <dbReference type="NCBI Taxonomy" id="260553"/>
    <lineage>
        <taxon>Bacteria</taxon>
        <taxon>Bacillati</taxon>
        <taxon>Actinomycetota</taxon>
        <taxon>Actinomycetes</taxon>
        <taxon>Micrococcales</taxon>
        <taxon>Brevibacteriaceae</taxon>
        <taxon>Brevibacterium</taxon>
    </lineage>
</organism>
<accession>A0ABN2C5T6</accession>
<reference evidence="1 2" key="1">
    <citation type="journal article" date="2019" name="Int. J. Syst. Evol. Microbiol.">
        <title>The Global Catalogue of Microorganisms (GCM) 10K type strain sequencing project: providing services to taxonomists for standard genome sequencing and annotation.</title>
        <authorList>
            <consortium name="The Broad Institute Genomics Platform"/>
            <consortium name="The Broad Institute Genome Sequencing Center for Infectious Disease"/>
            <person name="Wu L."/>
            <person name="Ma J."/>
        </authorList>
    </citation>
    <scope>NUCLEOTIDE SEQUENCE [LARGE SCALE GENOMIC DNA]</scope>
    <source>
        <strain evidence="1 2">JCM 13319</strain>
    </source>
</reference>
<proteinExistence type="predicted"/>
<dbReference type="Proteomes" id="UP001501791">
    <property type="component" value="Unassembled WGS sequence"/>
</dbReference>
<keyword evidence="2" id="KW-1185">Reference proteome</keyword>
<dbReference type="RefSeq" id="WP_346036523.1">
    <property type="nucleotide sequence ID" value="NZ_BAAALY010000012.1"/>
</dbReference>